<dbReference type="InterPro" id="IPR039859">
    <property type="entry name" value="PFA4/ZDH16/20/ERF2-like"/>
</dbReference>
<feature type="domain" description="Palmitoyltransferase DHHC" evidence="13">
    <location>
        <begin position="96"/>
        <end position="209"/>
    </location>
</feature>
<dbReference type="PROSITE" id="PS50216">
    <property type="entry name" value="DHHC"/>
    <property type="match status" value="1"/>
</dbReference>
<sequence length="209" mass="23724">MLAPHPSLLYVLVRYHLQTREDPLAFGAHLFATYALTFMAFSSLIICVSRDPGPVSLQDADSISPTARRRREDDEDDAEEIELTEALVSIDYNAPGRWCNKCWAPKPERTHHCSECNRCVLKMDHHCPWLASRCVGHRTYPAFVHFLTTVTLLAMYITVICSRALLFAFRNPYAVDDTTPIHEISLAFYGAVITIVIGSFLCYHLYLIS</sequence>
<comment type="catalytic activity">
    <reaction evidence="10 11">
        <text>L-cysteinyl-[protein] + hexadecanoyl-CoA = S-hexadecanoyl-L-cysteinyl-[protein] + CoA</text>
        <dbReference type="Rhea" id="RHEA:36683"/>
        <dbReference type="Rhea" id="RHEA-COMP:10131"/>
        <dbReference type="Rhea" id="RHEA-COMP:11032"/>
        <dbReference type="ChEBI" id="CHEBI:29950"/>
        <dbReference type="ChEBI" id="CHEBI:57287"/>
        <dbReference type="ChEBI" id="CHEBI:57379"/>
        <dbReference type="ChEBI" id="CHEBI:74151"/>
        <dbReference type="EC" id="2.3.1.225"/>
    </reaction>
</comment>
<proteinExistence type="inferred from homology"/>
<dbReference type="GO" id="GO:0006612">
    <property type="term" value="P:protein targeting to membrane"/>
    <property type="evidence" value="ECO:0007669"/>
    <property type="project" value="TreeGrafter"/>
</dbReference>
<dbReference type="GO" id="GO:0005783">
    <property type="term" value="C:endoplasmic reticulum"/>
    <property type="evidence" value="ECO:0007669"/>
    <property type="project" value="TreeGrafter"/>
</dbReference>
<organism evidence="15">
    <name type="scientific">Schizophyllum commune (strain H4-8 / FGSC 9210)</name>
    <name type="common">Split gill fungus</name>
    <dbReference type="NCBI Taxonomy" id="578458"/>
    <lineage>
        <taxon>Eukaryota</taxon>
        <taxon>Fungi</taxon>
        <taxon>Dikarya</taxon>
        <taxon>Basidiomycota</taxon>
        <taxon>Agaricomycotina</taxon>
        <taxon>Agaricomycetes</taxon>
        <taxon>Agaricomycetidae</taxon>
        <taxon>Agaricales</taxon>
        <taxon>Schizophyllaceae</taxon>
        <taxon>Schizophyllum</taxon>
    </lineage>
</organism>
<evidence type="ECO:0000313" key="15">
    <source>
        <dbReference type="Proteomes" id="UP000007431"/>
    </source>
</evidence>
<evidence type="ECO:0000256" key="2">
    <source>
        <dbReference type="ARBA" id="ARBA00022679"/>
    </source>
</evidence>
<dbReference type="Pfam" id="PF01529">
    <property type="entry name" value="DHHC"/>
    <property type="match status" value="1"/>
</dbReference>
<comment type="domain">
    <text evidence="11">The DHHC domain is required for palmitoyltransferase activity.</text>
</comment>
<evidence type="ECO:0000313" key="14">
    <source>
        <dbReference type="EMBL" id="EFI94700.1"/>
    </source>
</evidence>
<dbReference type="GO" id="GO:0005794">
    <property type="term" value="C:Golgi apparatus"/>
    <property type="evidence" value="ECO:0007669"/>
    <property type="project" value="TreeGrafter"/>
</dbReference>
<gene>
    <name evidence="14" type="ORF">SCHCODRAFT_58202</name>
</gene>
<keyword evidence="15" id="KW-1185">Reference proteome</keyword>
<comment type="subcellular location">
    <subcellularLocation>
        <location evidence="1">Membrane</location>
        <topology evidence="1">Multi-pass membrane protein</topology>
    </subcellularLocation>
</comment>
<keyword evidence="8 11" id="KW-0012">Acyltransferase</keyword>
<evidence type="ECO:0000256" key="9">
    <source>
        <dbReference type="ARBA" id="ARBA00038298"/>
    </source>
</evidence>
<dbReference type="PANTHER" id="PTHR22883:SF23">
    <property type="entry name" value="PALMITOYLTRANSFERASE ZDHHC6"/>
    <property type="match status" value="1"/>
</dbReference>
<dbReference type="PANTHER" id="PTHR22883">
    <property type="entry name" value="ZINC FINGER DHHC DOMAIN CONTAINING PROTEIN"/>
    <property type="match status" value="1"/>
</dbReference>
<evidence type="ECO:0000256" key="5">
    <source>
        <dbReference type="ARBA" id="ARBA00023136"/>
    </source>
</evidence>
<name>D8QB54_SCHCM</name>
<keyword evidence="5 11" id="KW-0472">Membrane</keyword>
<evidence type="ECO:0000256" key="12">
    <source>
        <dbReference type="SAM" id="MobiDB-lite"/>
    </source>
</evidence>
<dbReference type="FunCoup" id="D8QB54">
    <property type="interactions" value="223"/>
</dbReference>
<reference evidence="14 15" key="1">
    <citation type="journal article" date="2010" name="Nat. Biotechnol.">
        <title>Genome sequence of the model mushroom Schizophyllum commune.</title>
        <authorList>
            <person name="Ohm R.A."/>
            <person name="de Jong J.F."/>
            <person name="Lugones L.G."/>
            <person name="Aerts A."/>
            <person name="Kothe E."/>
            <person name="Stajich J.E."/>
            <person name="de Vries R.P."/>
            <person name="Record E."/>
            <person name="Levasseur A."/>
            <person name="Baker S.E."/>
            <person name="Bartholomew K.A."/>
            <person name="Coutinho P.M."/>
            <person name="Erdmann S."/>
            <person name="Fowler T.J."/>
            <person name="Gathman A.C."/>
            <person name="Lombard V."/>
            <person name="Henrissat B."/>
            <person name="Knabe N."/>
            <person name="Kuees U."/>
            <person name="Lilly W.W."/>
            <person name="Lindquist E."/>
            <person name="Lucas S."/>
            <person name="Magnuson J.K."/>
            <person name="Piumi F."/>
            <person name="Raudaskoski M."/>
            <person name="Salamov A."/>
            <person name="Schmutz J."/>
            <person name="Schwarze F.W.M.R."/>
            <person name="vanKuyk P.A."/>
            <person name="Horton J.S."/>
            <person name="Grigoriev I.V."/>
            <person name="Woesten H.A.B."/>
        </authorList>
    </citation>
    <scope>NUCLEOTIDE SEQUENCE [LARGE SCALE GENOMIC DNA]</scope>
    <source>
        <strain evidence="15">H4-8 / FGSC 9210</strain>
    </source>
</reference>
<accession>D8QB54</accession>
<dbReference type="STRING" id="578458.D8QB54"/>
<keyword evidence="7" id="KW-0449">Lipoprotein</keyword>
<dbReference type="KEGG" id="scm:SCHCO_02750667"/>
<protein>
    <recommendedName>
        <fullName evidence="11">Palmitoyltransferase</fullName>
        <ecNumber evidence="11">2.3.1.225</ecNumber>
    </recommendedName>
</protein>
<dbReference type="VEuPathDB" id="FungiDB:SCHCODRAFT_02750667"/>
<keyword evidence="6" id="KW-0564">Palmitate</keyword>
<evidence type="ECO:0000256" key="1">
    <source>
        <dbReference type="ARBA" id="ARBA00004141"/>
    </source>
</evidence>
<dbReference type="OrthoDB" id="9909019at2759"/>
<evidence type="ECO:0000256" key="11">
    <source>
        <dbReference type="RuleBase" id="RU079119"/>
    </source>
</evidence>
<evidence type="ECO:0000256" key="10">
    <source>
        <dbReference type="ARBA" id="ARBA00048048"/>
    </source>
</evidence>
<evidence type="ECO:0000256" key="7">
    <source>
        <dbReference type="ARBA" id="ARBA00023288"/>
    </source>
</evidence>
<dbReference type="Proteomes" id="UP000007431">
    <property type="component" value="Unassembled WGS sequence"/>
</dbReference>
<dbReference type="HOGENOM" id="CLU_1574478_0_0_1"/>
<feature type="region of interest" description="Disordered" evidence="12">
    <location>
        <begin position="59"/>
        <end position="78"/>
    </location>
</feature>
<feature type="transmembrane region" description="Helical" evidence="11">
    <location>
        <begin position="186"/>
        <end position="208"/>
    </location>
</feature>
<feature type="transmembrane region" description="Helical" evidence="11">
    <location>
        <begin position="24"/>
        <end position="48"/>
    </location>
</feature>
<comment type="similarity">
    <text evidence="9">Belongs to the DHHC palmitoyltransferase family. PFA5 subfamily.</text>
</comment>
<keyword evidence="4 11" id="KW-1133">Transmembrane helix</keyword>
<evidence type="ECO:0000256" key="3">
    <source>
        <dbReference type="ARBA" id="ARBA00022692"/>
    </source>
</evidence>
<dbReference type="InterPro" id="IPR001594">
    <property type="entry name" value="Palmitoyltrfase_DHHC"/>
</dbReference>
<keyword evidence="3 11" id="KW-0812">Transmembrane</keyword>
<dbReference type="OMA" id="AEYWVAS"/>
<dbReference type="InParanoid" id="D8QB54"/>
<dbReference type="AlphaFoldDB" id="D8QB54"/>
<dbReference type="GO" id="GO:0019706">
    <property type="term" value="F:protein-cysteine S-palmitoyltransferase activity"/>
    <property type="evidence" value="ECO:0007669"/>
    <property type="project" value="UniProtKB-EC"/>
</dbReference>
<dbReference type="EC" id="2.3.1.225" evidence="11"/>
<dbReference type="GO" id="GO:0016020">
    <property type="term" value="C:membrane"/>
    <property type="evidence" value="ECO:0007669"/>
    <property type="project" value="UniProtKB-SubCell"/>
</dbReference>
<evidence type="ECO:0000256" key="4">
    <source>
        <dbReference type="ARBA" id="ARBA00022989"/>
    </source>
</evidence>
<evidence type="ECO:0000259" key="13">
    <source>
        <dbReference type="Pfam" id="PF01529"/>
    </source>
</evidence>
<evidence type="ECO:0000256" key="6">
    <source>
        <dbReference type="ARBA" id="ARBA00023139"/>
    </source>
</evidence>
<evidence type="ECO:0000256" key="8">
    <source>
        <dbReference type="ARBA" id="ARBA00023315"/>
    </source>
</evidence>
<feature type="transmembrane region" description="Helical" evidence="11">
    <location>
        <begin position="142"/>
        <end position="166"/>
    </location>
</feature>
<dbReference type="GeneID" id="9594352"/>
<dbReference type="eggNOG" id="KOG1315">
    <property type="taxonomic scope" value="Eukaryota"/>
</dbReference>
<keyword evidence="2 11" id="KW-0808">Transferase</keyword>
<dbReference type="EMBL" id="GL377309">
    <property type="protein sequence ID" value="EFI94700.1"/>
    <property type="molecule type" value="Genomic_DNA"/>
</dbReference>